<organism evidence="1 2">
    <name type="scientific">Edwardsiella tarda</name>
    <dbReference type="NCBI Taxonomy" id="636"/>
    <lineage>
        <taxon>Bacteria</taxon>
        <taxon>Pseudomonadati</taxon>
        <taxon>Pseudomonadota</taxon>
        <taxon>Gammaproteobacteria</taxon>
        <taxon>Enterobacterales</taxon>
        <taxon>Hafniaceae</taxon>
        <taxon>Edwardsiella</taxon>
    </lineage>
</organism>
<dbReference type="OrthoDB" id="5678113at2"/>
<name>A0A2A7U7B4_EDWTA</name>
<comment type="caution">
    <text evidence="1">The sequence shown here is derived from an EMBL/GenBank/DDBJ whole genome shotgun (WGS) entry which is preliminary data.</text>
</comment>
<dbReference type="RefSeq" id="WP_098142601.1">
    <property type="nucleotide sequence ID" value="NZ_PDDV01000007.1"/>
</dbReference>
<protein>
    <submittedName>
        <fullName evidence="1">Recombinase RecA</fullName>
    </submittedName>
</protein>
<reference evidence="2" key="1">
    <citation type="submission" date="2017-09" db="EMBL/GenBank/DDBJ databases">
        <title>FDA dAtabase for Regulatory Grade micrObial Sequences (FDA-ARGOS): Supporting development and validation of Infectious Disease Dx tests.</title>
        <authorList>
            <person name="Goldberg B."/>
            <person name="Campos J."/>
            <person name="Tallon L."/>
            <person name="Sadzewicz L."/>
            <person name="Ott S."/>
            <person name="Zhao X."/>
            <person name="Nagaraj S."/>
            <person name="Vavikolanu K."/>
            <person name="Aluvathingal J."/>
            <person name="Nadendla S."/>
            <person name="Geyer C."/>
            <person name="Sichtig H."/>
        </authorList>
    </citation>
    <scope>NUCLEOTIDE SEQUENCE [LARGE SCALE GENOMIC DNA]</scope>
    <source>
        <strain evidence="2">FDAARGOS_370</strain>
    </source>
</reference>
<proteinExistence type="predicted"/>
<dbReference type="Proteomes" id="UP000219788">
    <property type="component" value="Unassembled WGS sequence"/>
</dbReference>
<evidence type="ECO:0000313" key="1">
    <source>
        <dbReference type="EMBL" id="PEH74230.1"/>
    </source>
</evidence>
<dbReference type="AlphaFoldDB" id="A0A2A7U7B4"/>
<dbReference type="STRING" id="636.AAW15_07780"/>
<sequence>MANNYLQRGGTIDIDAGEAAIASGALVALGDMVVIALGHIEPHHSGVGLTEGVFLVPKLESEVIELGKKLHLKNGVVQLSASGAVYVGKAWANAGAGTTLVAVKINA</sequence>
<accession>A0A2A7U7B4</accession>
<dbReference type="EMBL" id="PDDV01000007">
    <property type="protein sequence ID" value="PEH74230.1"/>
    <property type="molecule type" value="Genomic_DNA"/>
</dbReference>
<dbReference type="PIRSF" id="PIRSF030771">
    <property type="entry name" value="UCP030771"/>
    <property type="match status" value="1"/>
</dbReference>
<dbReference type="InterPro" id="IPR011231">
    <property type="entry name" value="Phage_VT1-Sakai_H0018"/>
</dbReference>
<evidence type="ECO:0000313" key="2">
    <source>
        <dbReference type="Proteomes" id="UP000219788"/>
    </source>
</evidence>
<gene>
    <name evidence="1" type="ORF">CRM76_01345</name>
</gene>
<dbReference type="Pfam" id="PF09956">
    <property type="entry name" value="Phage_cement_2"/>
    <property type="match status" value="1"/>
</dbReference>